<comment type="subcellular location">
    <subcellularLocation>
        <location evidence="1">Cell inner membrane</location>
        <topology evidence="1">Multi-pass membrane protein</topology>
    </subcellularLocation>
</comment>
<dbReference type="Proteomes" id="UP000185678">
    <property type="component" value="Unassembled WGS sequence"/>
</dbReference>
<keyword evidence="9" id="KW-1133">Transmembrane helix</keyword>
<keyword evidence="9" id="KW-0472">Membrane</keyword>
<dbReference type="PANTHER" id="PTHR32089">
    <property type="entry name" value="METHYL-ACCEPTING CHEMOTAXIS PROTEIN MCPB"/>
    <property type="match status" value="1"/>
</dbReference>
<evidence type="ECO:0000313" key="14">
    <source>
        <dbReference type="EMBL" id="SIS38948.1"/>
    </source>
</evidence>
<keyword evidence="6 8" id="KW-0807">Transducer</keyword>
<dbReference type="AlphaFoldDB" id="A0A1N7IPE1"/>
<dbReference type="Pfam" id="PF00015">
    <property type="entry name" value="MCPsignal"/>
    <property type="match status" value="1"/>
</dbReference>
<dbReference type="InterPro" id="IPR012312">
    <property type="entry name" value="Hemerythrin-like"/>
</dbReference>
<proteinExistence type="inferred from homology"/>
<feature type="transmembrane region" description="Helical" evidence="9">
    <location>
        <begin position="162"/>
        <end position="182"/>
    </location>
</feature>
<evidence type="ECO:0000259" key="12">
    <source>
        <dbReference type="PROSITE" id="PS50885"/>
    </source>
</evidence>
<dbReference type="CDD" id="cd12107">
    <property type="entry name" value="Hemerythrin"/>
    <property type="match status" value="1"/>
</dbReference>
<comment type="similarity">
    <text evidence="7">Belongs to the methyl-accepting chemotaxis (MCP) protein family.</text>
</comment>
<dbReference type="Pfam" id="PF01814">
    <property type="entry name" value="Hemerythrin"/>
    <property type="match status" value="1"/>
</dbReference>
<comment type="similarity">
    <text evidence="2">Belongs to the hemerythrin family.</text>
</comment>
<evidence type="ECO:0000256" key="3">
    <source>
        <dbReference type="ARBA" id="ARBA00022519"/>
    </source>
</evidence>
<dbReference type="RefSeq" id="WP_076398460.1">
    <property type="nucleotide sequence ID" value="NZ_FTOA01000001.1"/>
</dbReference>
<dbReference type="Gene3D" id="1.20.120.50">
    <property type="entry name" value="Hemerythrin-like"/>
    <property type="match status" value="1"/>
</dbReference>
<evidence type="ECO:0000259" key="11">
    <source>
        <dbReference type="PROSITE" id="PS50192"/>
    </source>
</evidence>
<dbReference type="PROSITE" id="PS00550">
    <property type="entry name" value="HEMERYTHRINS"/>
    <property type="match status" value="1"/>
</dbReference>
<dbReference type="PROSITE" id="PS50192">
    <property type="entry name" value="T_SNARE"/>
    <property type="match status" value="1"/>
</dbReference>
<dbReference type="SMART" id="SM00283">
    <property type="entry name" value="MA"/>
    <property type="match status" value="1"/>
</dbReference>
<dbReference type="STRING" id="80876.SAMN05421779_101434"/>
<dbReference type="SUPFAM" id="SSF58104">
    <property type="entry name" value="Methyl-accepting chemotaxis protein (MCP) signaling domain"/>
    <property type="match status" value="1"/>
</dbReference>
<dbReference type="InterPro" id="IPR035938">
    <property type="entry name" value="Hemerythrin-like_sf"/>
</dbReference>
<dbReference type="InterPro" id="IPR013587">
    <property type="entry name" value="Nitrate/nitrite_sensing"/>
</dbReference>
<evidence type="ECO:0000256" key="7">
    <source>
        <dbReference type="ARBA" id="ARBA00029447"/>
    </source>
</evidence>
<feature type="transmembrane region" description="Helical" evidence="9">
    <location>
        <begin position="460"/>
        <end position="486"/>
    </location>
</feature>
<dbReference type="PROSITE" id="PS50111">
    <property type="entry name" value="CHEMOTAXIS_TRANSDUC_2"/>
    <property type="match status" value="1"/>
</dbReference>
<dbReference type="Gene3D" id="1.10.287.950">
    <property type="entry name" value="Methyl-accepting chemotaxis protein"/>
    <property type="match status" value="1"/>
</dbReference>
<dbReference type="InterPro" id="IPR000727">
    <property type="entry name" value="T_SNARE_dom"/>
</dbReference>
<organism evidence="14 15">
    <name type="scientific">Insolitispirillum peregrinum</name>
    <dbReference type="NCBI Taxonomy" id="80876"/>
    <lineage>
        <taxon>Bacteria</taxon>
        <taxon>Pseudomonadati</taxon>
        <taxon>Pseudomonadota</taxon>
        <taxon>Alphaproteobacteria</taxon>
        <taxon>Rhodospirillales</taxon>
        <taxon>Novispirillaceae</taxon>
        <taxon>Insolitispirillum</taxon>
    </lineage>
</organism>
<keyword evidence="4" id="KW-0479">Metal-binding</keyword>
<dbReference type="NCBIfam" id="NF033749">
    <property type="entry name" value="bact_hemeryth"/>
    <property type="match status" value="1"/>
</dbReference>
<keyword evidence="3" id="KW-0997">Cell inner membrane</keyword>
<dbReference type="Gene3D" id="6.10.340.10">
    <property type="match status" value="1"/>
</dbReference>
<dbReference type="PANTHER" id="PTHR32089:SF112">
    <property type="entry name" value="LYSOZYME-LIKE PROTEIN-RELATED"/>
    <property type="match status" value="1"/>
</dbReference>
<dbReference type="InterPro" id="IPR003660">
    <property type="entry name" value="HAMP_dom"/>
</dbReference>
<dbReference type="InterPro" id="IPR012827">
    <property type="entry name" value="Hemerythrin_metal-bd"/>
</dbReference>
<keyword evidence="15" id="KW-1185">Reference proteome</keyword>
<dbReference type="GO" id="GO:0007165">
    <property type="term" value="P:signal transduction"/>
    <property type="evidence" value="ECO:0007669"/>
    <property type="project" value="UniProtKB-KW"/>
</dbReference>
<dbReference type="GO" id="GO:0005886">
    <property type="term" value="C:plasma membrane"/>
    <property type="evidence" value="ECO:0007669"/>
    <property type="project" value="UniProtKB-SubCell"/>
</dbReference>
<evidence type="ECO:0000256" key="2">
    <source>
        <dbReference type="ARBA" id="ARBA00010587"/>
    </source>
</evidence>
<dbReference type="EMBL" id="FTOA01000001">
    <property type="protein sequence ID" value="SIS38948.1"/>
    <property type="molecule type" value="Genomic_DNA"/>
</dbReference>
<evidence type="ECO:0000259" key="13">
    <source>
        <dbReference type="PROSITE" id="PS50906"/>
    </source>
</evidence>
<sequence length="831" mass="89935">MIALEWRDELSVGISALDEDHKHLLSLINELGQAVSARRGGDCVADITARLLQHVAEHFEREEAILRTAGYPGARHHTEEHQRTTAKLKDLSVLAQQKNDVAAKTVLDFMSAWFLNHVVASDLKMRDFLRAKGVADTDNRPRPGVMERIAAKTDVLTIKTRIIMLTILPIIVIVALVAFDLIQSLGKIDRQKDLLQLTEFSATSSALIHSLQKERGASSLFLGSKGTRFAAEVAAQRKETDQALSAFQAGAQVLVASLGQEDATRITMTLGELKKLDETRKGVDAQSLPVPQVIAYYTGTIAKGIGIVEGMAHLANDPEMSLNLLAYTSILNAKERAGQERAVGSAGFAAGQFSPQLHRRLIELMAEQTAFLHAFSRTAAPEAQKRLAEAQADPSHATVVEWRTIAMDSPFTGTLKDIQAPDWFKMETQRIDQLKGVENVTAGVLLQQVRDTLSRMQRQGAWMLVGLGSLVVVVGLFGAVIVIGVIPPLLASVAATKQLAAGDRCAEIPDQYLRDELGQLARATQFFKERLIQAEFETAINGMDHELRIEAMTKKEKIVADFDVRMAQFVEEVGEYAQSLMGSAGTMTDVAKETTARSDMVSHAADETSQRVQSTAAATEQLAASIREIARQVQAQAGATQEAAEQARATNDQVESLMHSAARIGEVVQLIQNVASQTNLLALNATIEAARAGDAGKGFAVVANEVKSLASQTGKATEEIIQHVGEIQSATHEAVEAIRDITRQITEINGISTAVAAAVEEQEAATAEISRNVQETSVSTDQVSDNIRDVLHATQQAEDAAVVVSDAAQILGSHTEALRAEVRRFLEDVQS</sequence>
<keyword evidence="9" id="KW-0812">Transmembrane</keyword>
<dbReference type="InterPro" id="IPR016131">
    <property type="entry name" value="Haemerythrin_Fe_BS"/>
</dbReference>
<name>A0A1N7IPE1_9PROT</name>
<feature type="domain" description="HAMP" evidence="12">
    <location>
        <begin position="488"/>
        <end position="536"/>
    </location>
</feature>
<dbReference type="PROSITE" id="PS50885">
    <property type="entry name" value="HAMP"/>
    <property type="match status" value="1"/>
</dbReference>
<evidence type="ECO:0000313" key="15">
    <source>
        <dbReference type="Proteomes" id="UP000185678"/>
    </source>
</evidence>
<evidence type="ECO:0000256" key="1">
    <source>
        <dbReference type="ARBA" id="ARBA00004429"/>
    </source>
</evidence>
<dbReference type="PROSITE" id="PS50906">
    <property type="entry name" value="NIT"/>
    <property type="match status" value="1"/>
</dbReference>
<protein>
    <submittedName>
        <fullName evidence="14">Hemerythrin-like metal-binding domain protein</fullName>
    </submittedName>
</protein>
<evidence type="ECO:0000256" key="5">
    <source>
        <dbReference type="ARBA" id="ARBA00023004"/>
    </source>
</evidence>
<feature type="domain" description="Methyl-accepting transducer" evidence="10">
    <location>
        <begin position="583"/>
        <end position="798"/>
    </location>
</feature>
<accession>A0A1N7IPE1</accession>
<reference evidence="14 15" key="1">
    <citation type="submission" date="2017-01" db="EMBL/GenBank/DDBJ databases">
        <authorList>
            <person name="Mah S.A."/>
            <person name="Swanson W.J."/>
            <person name="Moy G.W."/>
            <person name="Vacquier V.D."/>
        </authorList>
    </citation>
    <scope>NUCLEOTIDE SEQUENCE [LARGE SCALE GENOMIC DNA]</scope>
    <source>
        <strain evidence="14 15">DSM 11589</strain>
    </source>
</reference>
<evidence type="ECO:0000256" key="8">
    <source>
        <dbReference type="PROSITE-ProRule" id="PRU00284"/>
    </source>
</evidence>
<keyword evidence="3" id="KW-1003">Cell membrane</keyword>
<dbReference type="GO" id="GO:0046872">
    <property type="term" value="F:metal ion binding"/>
    <property type="evidence" value="ECO:0007669"/>
    <property type="project" value="UniProtKB-KW"/>
</dbReference>
<evidence type="ECO:0000256" key="6">
    <source>
        <dbReference type="ARBA" id="ARBA00023224"/>
    </source>
</evidence>
<dbReference type="InterPro" id="IPR010910">
    <property type="entry name" value="Nitrate/nitrite_sensing_bac"/>
</dbReference>
<feature type="domain" description="T-SNARE coiled-coil homology" evidence="11">
    <location>
        <begin position="728"/>
        <end position="790"/>
    </location>
</feature>
<keyword evidence="5" id="KW-0408">Iron</keyword>
<dbReference type="InterPro" id="IPR004089">
    <property type="entry name" value="MCPsignal_dom"/>
</dbReference>
<evidence type="ECO:0000256" key="4">
    <source>
        <dbReference type="ARBA" id="ARBA00022723"/>
    </source>
</evidence>
<gene>
    <name evidence="14" type="ORF">SAMN05421779_101434</name>
</gene>
<dbReference type="SUPFAM" id="SSF47188">
    <property type="entry name" value="Hemerythrin-like"/>
    <property type="match status" value="1"/>
</dbReference>
<dbReference type="Pfam" id="PF08376">
    <property type="entry name" value="NIT"/>
    <property type="match status" value="1"/>
</dbReference>
<evidence type="ECO:0000256" key="9">
    <source>
        <dbReference type="SAM" id="Phobius"/>
    </source>
</evidence>
<dbReference type="NCBIfam" id="TIGR02481">
    <property type="entry name" value="hemeryth_dom"/>
    <property type="match status" value="1"/>
</dbReference>
<evidence type="ECO:0000259" key="10">
    <source>
        <dbReference type="PROSITE" id="PS50111"/>
    </source>
</evidence>
<feature type="domain" description="NIT" evidence="13">
    <location>
        <begin position="202"/>
        <end position="452"/>
    </location>
</feature>